<protein>
    <recommendedName>
        <fullName evidence="4">Lipoprotein</fullName>
    </recommendedName>
</protein>
<gene>
    <name evidence="2" type="ORF">DESPIGER_2480</name>
</gene>
<keyword evidence="1" id="KW-0732">Signal</keyword>
<organism evidence="2 3">
    <name type="scientific">Desulfovibrio piger</name>
    <dbReference type="NCBI Taxonomy" id="901"/>
    <lineage>
        <taxon>Bacteria</taxon>
        <taxon>Pseudomonadati</taxon>
        <taxon>Thermodesulfobacteriota</taxon>
        <taxon>Desulfovibrionia</taxon>
        <taxon>Desulfovibrionales</taxon>
        <taxon>Desulfovibrionaceae</taxon>
        <taxon>Desulfovibrio</taxon>
    </lineage>
</organism>
<evidence type="ECO:0000313" key="3">
    <source>
        <dbReference type="Proteomes" id="UP000186323"/>
    </source>
</evidence>
<evidence type="ECO:0000256" key="1">
    <source>
        <dbReference type="SAM" id="SignalP"/>
    </source>
</evidence>
<accession>A0A1K1LHX7</accession>
<keyword evidence="3" id="KW-1185">Reference proteome</keyword>
<dbReference type="Proteomes" id="UP000186323">
    <property type="component" value="Chromosome I"/>
</dbReference>
<evidence type="ECO:0008006" key="4">
    <source>
        <dbReference type="Google" id="ProtNLM"/>
    </source>
</evidence>
<evidence type="ECO:0000313" key="2">
    <source>
        <dbReference type="EMBL" id="SFV74298.1"/>
    </source>
</evidence>
<dbReference type="OrthoDB" id="9817353at2"/>
<feature type="signal peptide" evidence="1">
    <location>
        <begin position="1"/>
        <end position="19"/>
    </location>
</feature>
<dbReference type="EMBL" id="LT630450">
    <property type="protein sequence ID" value="SFV74298.1"/>
    <property type="molecule type" value="Genomic_DNA"/>
</dbReference>
<name>A0A1K1LHX7_9BACT</name>
<dbReference type="KEGG" id="dpg:DESPIGER_2480"/>
<reference evidence="3" key="1">
    <citation type="submission" date="2016-10" db="EMBL/GenBank/DDBJ databases">
        <authorList>
            <person name="Wegmann U."/>
        </authorList>
    </citation>
    <scope>NUCLEOTIDE SEQUENCE [LARGE SCALE GENOMIC DNA]</scope>
</reference>
<dbReference type="PROSITE" id="PS51257">
    <property type="entry name" value="PROKAR_LIPOPROTEIN"/>
    <property type="match status" value="1"/>
</dbReference>
<dbReference type="RefSeq" id="WP_072337213.1">
    <property type="nucleotide sequence ID" value="NZ_LT630450.1"/>
</dbReference>
<dbReference type="AlphaFoldDB" id="A0A1K1LHX7"/>
<feature type="chain" id="PRO_5012408068" description="Lipoprotein" evidence="1">
    <location>
        <begin position="20"/>
        <end position="366"/>
    </location>
</feature>
<sequence length="366" mass="38984">MKKLFFALAIVLFPVPVWAGGCGCGSINAMISAAKSETIQAVNAYTAAEAQAIRSEILLAAQNIIGTIKSETATVVRALVALKESNVAAIKGQAVAGEAMKTEDLYGTAAQPSGLCGATSLGAGIQLGAQAGQEIHATMREKQFAYANTPGTKPVEFLHRILADDQPSEPESLDALFPLQSTLTEDQVAQAHESIKTLANPRPLPMVTDAQKETPAGQTYAAARKVHEERLAAVTEALNHHVVLHAPTLPEDVTEWAQNQWSEAGGSGTPPGIVDGKLSEAGLYKLLSQMRVGNPNWFAQIATATDAGLLREMAVMQAFQMELARKNMELMDRLTVIAALSFLSRMEGTTGRDMDDLYARMVGAQQ</sequence>
<proteinExistence type="predicted"/>